<dbReference type="Proteomes" id="UP000266841">
    <property type="component" value="Unassembled WGS sequence"/>
</dbReference>
<accession>K0T2U6</accession>
<sequence length="253" mass="28218">MTEIKRNKLLDVAAIASLLGGVGGACLYLGAVKRSPTVRIPSDKFNSSLYELDIEDLLGGGNDEQPITHRATDPTDFYDADEAETDAPHDVRQSEQHERFSKREPAELYGPSATFAVPVVVDSQSCDESNRVTYTVTDMKTGKTMPAPVEEMFVHKYERYRDGTKAMCVEQVKVRGKNPSIVPCLVKSSDVKKTRGVDYPVYHIVRVDADTSELVFEYLPFQNVQRLIKESALDGSHVLELLEDAMTLEVETR</sequence>
<evidence type="ECO:0000313" key="4">
    <source>
        <dbReference type="Proteomes" id="UP000266841"/>
    </source>
</evidence>
<feature type="transmembrane region" description="Helical" evidence="2">
    <location>
        <begin position="12"/>
        <end position="31"/>
    </location>
</feature>
<feature type="region of interest" description="Disordered" evidence="1">
    <location>
        <begin position="61"/>
        <end position="105"/>
    </location>
</feature>
<evidence type="ECO:0000256" key="2">
    <source>
        <dbReference type="SAM" id="Phobius"/>
    </source>
</evidence>
<comment type="caution">
    <text evidence="3">The sequence shown here is derived from an EMBL/GenBank/DDBJ whole genome shotgun (WGS) entry which is preliminary data.</text>
</comment>
<feature type="compositionally biased region" description="Acidic residues" evidence="1">
    <location>
        <begin position="76"/>
        <end position="85"/>
    </location>
</feature>
<evidence type="ECO:0000313" key="3">
    <source>
        <dbReference type="EMBL" id="EJK71494.1"/>
    </source>
</evidence>
<dbReference type="PROSITE" id="PS51257">
    <property type="entry name" value="PROKAR_LIPOPROTEIN"/>
    <property type="match status" value="1"/>
</dbReference>
<keyword evidence="4" id="KW-1185">Reference proteome</keyword>
<name>K0T2U6_THAOC</name>
<dbReference type="EMBL" id="AGNL01007164">
    <property type="protein sequence ID" value="EJK71494.1"/>
    <property type="molecule type" value="Genomic_DNA"/>
</dbReference>
<evidence type="ECO:0000256" key="1">
    <source>
        <dbReference type="SAM" id="MobiDB-lite"/>
    </source>
</evidence>
<keyword evidence="2" id="KW-0472">Membrane</keyword>
<dbReference type="AlphaFoldDB" id="K0T2U6"/>
<reference evidence="3 4" key="1">
    <citation type="journal article" date="2012" name="Genome Biol.">
        <title>Genome and low-iron response of an oceanic diatom adapted to chronic iron limitation.</title>
        <authorList>
            <person name="Lommer M."/>
            <person name="Specht M."/>
            <person name="Roy A.S."/>
            <person name="Kraemer L."/>
            <person name="Andreson R."/>
            <person name="Gutowska M.A."/>
            <person name="Wolf J."/>
            <person name="Bergner S.V."/>
            <person name="Schilhabel M.B."/>
            <person name="Klostermeier U.C."/>
            <person name="Beiko R.G."/>
            <person name="Rosenstiel P."/>
            <person name="Hippler M."/>
            <person name="Laroche J."/>
        </authorList>
    </citation>
    <scope>NUCLEOTIDE SEQUENCE [LARGE SCALE GENOMIC DNA]</scope>
    <source>
        <strain evidence="3 4">CCMP1005</strain>
    </source>
</reference>
<organism evidence="3 4">
    <name type="scientific">Thalassiosira oceanica</name>
    <name type="common">Marine diatom</name>
    <dbReference type="NCBI Taxonomy" id="159749"/>
    <lineage>
        <taxon>Eukaryota</taxon>
        <taxon>Sar</taxon>
        <taxon>Stramenopiles</taxon>
        <taxon>Ochrophyta</taxon>
        <taxon>Bacillariophyta</taxon>
        <taxon>Coscinodiscophyceae</taxon>
        <taxon>Thalassiosirophycidae</taxon>
        <taxon>Thalassiosirales</taxon>
        <taxon>Thalassiosiraceae</taxon>
        <taxon>Thalassiosira</taxon>
    </lineage>
</organism>
<keyword evidence="2" id="KW-1133">Transmembrane helix</keyword>
<proteinExistence type="predicted"/>
<gene>
    <name evidence="3" type="ORF">THAOC_07059</name>
</gene>
<keyword evidence="2" id="KW-0812">Transmembrane</keyword>
<feature type="compositionally biased region" description="Basic and acidic residues" evidence="1">
    <location>
        <begin position="86"/>
        <end position="105"/>
    </location>
</feature>
<protein>
    <submittedName>
        <fullName evidence="3">Uncharacterized protein</fullName>
    </submittedName>
</protein>